<evidence type="ECO:0000256" key="5">
    <source>
        <dbReference type="ARBA" id="ARBA00022475"/>
    </source>
</evidence>
<keyword evidence="10" id="KW-0143">Chaperone</keyword>
<dbReference type="HAMAP" id="MF_01810">
    <property type="entry name" value="YidC_type1"/>
    <property type="match status" value="1"/>
</dbReference>
<evidence type="ECO:0000256" key="10">
    <source>
        <dbReference type="ARBA" id="ARBA00023186"/>
    </source>
</evidence>
<dbReference type="PRINTS" id="PR01900">
    <property type="entry name" value="YIDCPROTEIN"/>
</dbReference>
<evidence type="ECO:0000256" key="8">
    <source>
        <dbReference type="ARBA" id="ARBA00022989"/>
    </source>
</evidence>
<dbReference type="NCBIfam" id="TIGR03593">
    <property type="entry name" value="yidC_nterm"/>
    <property type="match status" value="1"/>
</dbReference>
<organism evidence="17">
    <name type="scientific">hydrothermal vent metagenome</name>
    <dbReference type="NCBI Taxonomy" id="652676"/>
    <lineage>
        <taxon>unclassified sequences</taxon>
        <taxon>metagenomes</taxon>
        <taxon>ecological metagenomes</taxon>
    </lineage>
</organism>
<feature type="transmembrane region" description="Helical" evidence="14">
    <location>
        <begin position="435"/>
        <end position="461"/>
    </location>
</feature>
<dbReference type="AlphaFoldDB" id="A0A1W1CMI9"/>
<keyword evidence="7" id="KW-0653">Protein transport</keyword>
<name>A0A1W1CMI9_9ZZZZ</name>
<proteinExistence type="inferred from homology"/>
<feature type="domain" description="Membrane insertase YidC/Oxa/ALB C-terminal" evidence="15">
    <location>
        <begin position="338"/>
        <end position="516"/>
    </location>
</feature>
<dbReference type="GO" id="GO:0005886">
    <property type="term" value="C:plasma membrane"/>
    <property type="evidence" value="ECO:0007669"/>
    <property type="project" value="UniProtKB-SubCell"/>
</dbReference>
<protein>
    <recommendedName>
        <fullName evidence="3">Membrane protein insertase YidC</fullName>
    </recommendedName>
    <alternativeName>
        <fullName evidence="12">Foldase YidC</fullName>
    </alternativeName>
    <alternativeName>
        <fullName evidence="11">Membrane integrase YidC</fullName>
    </alternativeName>
</protein>
<dbReference type="NCBIfam" id="TIGR03592">
    <property type="entry name" value="yidC_oxa1_cterm"/>
    <property type="match status" value="1"/>
</dbReference>
<dbReference type="CDD" id="cd19960">
    <property type="entry name" value="YidC_peri"/>
    <property type="match status" value="1"/>
</dbReference>
<keyword evidence="5" id="KW-1003">Cell membrane</keyword>
<feature type="compositionally biased region" description="Polar residues" evidence="13">
    <location>
        <begin position="52"/>
        <end position="62"/>
    </location>
</feature>
<evidence type="ECO:0000256" key="9">
    <source>
        <dbReference type="ARBA" id="ARBA00023136"/>
    </source>
</evidence>
<dbReference type="PANTHER" id="PTHR12428">
    <property type="entry name" value="OXA1"/>
    <property type="match status" value="1"/>
</dbReference>
<dbReference type="EMBL" id="FPHN01000218">
    <property type="protein sequence ID" value="SFV67036.1"/>
    <property type="molecule type" value="Genomic_DNA"/>
</dbReference>
<gene>
    <name evidence="17" type="ORF">MNB_SV-14-1254</name>
</gene>
<evidence type="ECO:0000259" key="16">
    <source>
        <dbReference type="Pfam" id="PF14849"/>
    </source>
</evidence>
<feature type="transmembrane region" description="Helical" evidence="14">
    <location>
        <begin position="12"/>
        <end position="29"/>
    </location>
</feature>
<feature type="region of interest" description="Disordered" evidence="13">
    <location>
        <begin position="40"/>
        <end position="62"/>
    </location>
</feature>
<evidence type="ECO:0000256" key="2">
    <source>
        <dbReference type="ARBA" id="ARBA00010527"/>
    </source>
</evidence>
<feature type="transmembrane region" description="Helical" evidence="14">
    <location>
        <begin position="481"/>
        <end position="503"/>
    </location>
</feature>
<dbReference type="GO" id="GO:0015031">
    <property type="term" value="P:protein transport"/>
    <property type="evidence" value="ECO:0007669"/>
    <property type="project" value="UniProtKB-KW"/>
</dbReference>
<dbReference type="InterPro" id="IPR019998">
    <property type="entry name" value="Membr_insert_YidC"/>
</dbReference>
<evidence type="ECO:0000259" key="15">
    <source>
        <dbReference type="Pfam" id="PF02096"/>
    </source>
</evidence>
<dbReference type="Gene3D" id="2.70.98.90">
    <property type="match status" value="1"/>
</dbReference>
<dbReference type="PANTHER" id="PTHR12428:SF65">
    <property type="entry name" value="CYTOCHROME C OXIDASE ASSEMBLY PROTEIN COX18, MITOCHONDRIAL"/>
    <property type="match status" value="1"/>
</dbReference>
<dbReference type="InterPro" id="IPR028055">
    <property type="entry name" value="YidC/Oxa/ALB_C"/>
</dbReference>
<evidence type="ECO:0000313" key="17">
    <source>
        <dbReference type="EMBL" id="SFV67036.1"/>
    </source>
</evidence>
<feature type="domain" description="Membrane insertase YidC N-terminal" evidence="16">
    <location>
        <begin position="81"/>
        <end position="327"/>
    </location>
</feature>
<reference evidence="17" key="1">
    <citation type="submission" date="2016-10" db="EMBL/GenBank/DDBJ databases">
        <authorList>
            <person name="de Groot N.N."/>
        </authorList>
    </citation>
    <scope>NUCLEOTIDE SEQUENCE</scope>
</reference>
<dbReference type="InterPro" id="IPR038221">
    <property type="entry name" value="YidC_periplasmic_sf"/>
</dbReference>
<dbReference type="GO" id="GO:0051205">
    <property type="term" value="P:protein insertion into membrane"/>
    <property type="evidence" value="ECO:0007669"/>
    <property type="project" value="TreeGrafter"/>
</dbReference>
<comment type="subcellular location">
    <subcellularLocation>
        <location evidence="1">Cell inner membrane</location>
        <topology evidence="1">Multi-pass membrane protein</topology>
    </subcellularLocation>
</comment>
<evidence type="ECO:0000256" key="14">
    <source>
        <dbReference type="SAM" id="Phobius"/>
    </source>
</evidence>
<evidence type="ECO:0000256" key="3">
    <source>
        <dbReference type="ARBA" id="ARBA00015325"/>
    </source>
</evidence>
<dbReference type="NCBIfam" id="NF002357">
    <property type="entry name" value="PRK01318.2-4"/>
    <property type="match status" value="1"/>
</dbReference>
<dbReference type="InterPro" id="IPR001708">
    <property type="entry name" value="YidC/ALB3/OXA1/COX18"/>
</dbReference>
<keyword evidence="4" id="KW-0813">Transport</keyword>
<accession>A0A1W1CMI9</accession>
<evidence type="ECO:0000256" key="11">
    <source>
        <dbReference type="ARBA" id="ARBA00033245"/>
    </source>
</evidence>
<keyword evidence="9 14" id="KW-0472">Membrane</keyword>
<feature type="transmembrane region" description="Helical" evidence="14">
    <location>
        <begin position="400"/>
        <end position="423"/>
    </location>
</feature>
<feature type="transmembrane region" description="Helical" evidence="14">
    <location>
        <begin position="338"/>
        <end position="358"/>
    </location>
</feature>
<keyword evidence="8 14" id="KW-1133">Transmembrane helix</keyword>
<evidence type="ECO:0000256" key="7">
    <source>
        <dbReference type="ARBA" id="ARBA00022927"/>
    </source>
</evidence>
<keyword evidence="6 14" id="KW-0812">Transmembrane</keyword>
<dbReference type="Pfam" id="PF02096">
    <property type="entry name" value="60KD_IMP"/>
    <property type="match status" value="1"/>
</dbReference>
<dbReference type="InterPro" id="IPR028053">
    <property type="entry name" value="Membr_insert_YidC_N"/>
</dbReference>
<dbReference type="InterPro" id="IPR047196">
    <property type="entry name" value="YidC_ALB_C"/>
</dbReference>
<feature type="compositionally biased region" description="Low complexity" evidence="13">
    <location>
        <begin position="40"/>
        <end position="51"/>
    </location>
</feature>
<evidence type="ECO:0000256" key="12">
    <source>
        <dbReference type="ARBA" id="ARBA00033342"/>
    </source>
</evidence>
<dbReference type="GO" id="GO:0032977">
    <property type="term" value="F:membrane insertase activity"/>
    <property type="evidence" value="ECO:0007669"/>
    <property type="project" value="InterPro"/>
</dbReference>
<evidence type="ECO:0000256" key="1">
    <source>
        <dbReference type="ARBA" id="ARBA00004429"/>
    </source>
</evidence>
<dbReference type="CDD" id="cd20070">
    <property type="entry name" value="5TM_YidC_Alb3"/>
    <property type="match status" value="1"/>
</dbReference>
<sequence length="531" mass="60544">MKQNDNLQQRLLLALVLSFVVFVVFDMFMPKTAKNIDQNRTATTTQQEQQTPNVINTSSTTAPTQVSQSLAPVTTVKSLTTVKSDKFIYTIDELGRIAQVKMLEKKFNYEGKPLELLNPAWVKPLEIRFADISLNKEALKTPYTTSVSNIDLNNDTSNRVILTQKLSSLTVTKELTFYKDGHYDINVKLSSPADYFITTGQRPNADHTRYMVVQGSLIKRKNGKIEILEDGDVDETINVQNAEFASSFDRYFTSILYNFDKPLKASNIIIGEDRDNALVFIQGEQNFALHGYLGAKDSSTLRNINPNLTDAIEYGFFTFISKPLFKVLEFIHNLVGNWGWSIIFLTILIKLLLFPLSYKGMMSMQKLKDLAPQMKALKEKYGKDPQKMNMKMMEMYKKHGANPMGGCLPMILQIPIFFALYRVLLNSVELQGAPWALWITDLSVMDPYFVLPILMGISMWYQQRITPNTMTDPMQQKIFQWLPAVMTVFFISFPAGLVLYWLVNNIFTIAQQYVINSAFEKQKAAKIAAKK</sequence>
<dbReference type="Pfam" id="PF14849">
    <property type="entry name" value="YidC_periplas"/>
    <property type="match status" value="1"/>
</dbReference>
<evidence type="ECO:0000256" key="4">
    <source>
        <dbReference type="ARBA" id="ARBA00022448"/>
    </source>
</evidence>
<comment type="similarity">
    <text evidence="2">Belongs to the OXA1/ALB3/YidC family. Type 1 subfamily.</text>
</comment>
<evidence type="ECO:0000256" key="6">
    <source>
        <dbReference type="ARBA" id="ARBA00022692"/>
    </source>
</evidence>
<evidence type="ECO:0000256" key="13">
    <source>
        <dbReference type="SAM" id="MobiDB-lite"/>
    </source>
</evidence>
<dbReference type="PRINTS" id="PR00701">
    <property type="entry name" value="60KDINNERMP"/>
</dbReference>